<feature type="transmembrane region" description="Helical" evidence="7">
    <location>
        <begin position="129"/>
        <end position="148"/>
    </location>
</feature>
<name>A0AAW7M398_9MICO</name>
<feature type="transmembrane region" description="Helical" evidence="7">
    <location>
        <begin position="185"/>
        <end position="205"/>
    </location>
</feature>
<evidence type="ECO:0000256" key="2">
    <source>
        <dbReference type="ARBA" id="ARBA00007362"/>
    </source>
</evidence>
<dbReference type="RefSeq" id="WP_301144380.1">
    <property type="nucleotide sequence ID" value="NZ_JAUHPX010000001.1"/>
</dbReference>
<dbReference type="Proteomes" id="UP001172737">
    <property type="component" value="Unassembled WGS sequence"/>
</dbReference>
<keyword evidence="5 7" id="KW-1133">Transmembrane helix</keyword>
<evidence type="ECO:0000256" key="4">
    <source>
        <dbReference type="ARBA" id="ARBA00022692"/>
    </source>
</evidence>
<reference evidence="9" key="1">
    <citation type="submission" date="2023-06" db="EMBL/GenBank/DDBJ databases">
        <title>Sysu t00039.</title>
        <authorList>
            <person name="Gao L."/>
            <person name="Fang B.-Z."/>
            <person name="Li W.-J."/>
        </authorList>
    </citation>
    <scope>NUCLEOTIDE SEQUENCE</scope>
    <source>
        <strain evidence="9">SYSU T00039</strain>
    </source>
</reference>
<keyword evidence="6 7" id="KW-0472">Membrane</keyword>
<evidence type="ECO:0000313" key="9">
    <source>
        <dbReference type="EMBL" id="MDN4486797.1"/>
    </source>
</evidence>
<dbReference type="InterPro" id="IPR051258">
    <property type="entry name" value="Diverse_Substrate_Transporter"/>
</dbReference>
<keyword evidence="10" id="KW-1185">Reference proteome</keyword>
<dbReference type="InterPro" id="IPR037185">
    <property type="entry name" value="EmrE-like"/>
</dbReference>
<feature type="transmembrane region" description="Helical" evidence="7">
    <location>
        <begin position="225"/>
        <end position="249"/>
    </location>
</feature>
<dbReference type="AlphaFoldDB" id="A0AAW7M398"/>
<feature type="transmembrane region" description="Helical" evidence="7">
    <location>
        <begin position="73"/>
        <end position="91"/>
    </location>
</feature>
<dbReference type="EMBL" id="JAUHPX010000001">
    <property type="protein sequence ID" value="MDN4486797.1"/>
    <property type="molecule type" value="Genomic_DNA"/>
</dbReference>
<dbReference type="PANTHER" id="PTHR42920:SF5">
    <property type="entry name" value="EAMA DOMAIN-CONTAINING PROTEIN"/>
    <property type="match status" value="1"/>
</dbReference>
<dbReference type="PANTHER" id="PTHR42920">
    <property type="entry name" value="OS03G0707200 PROTEIN-RELATED"/>
    <property type="match status" value="1"/>
</dbReference>
<feature type="domain" description="EamA" evidence="8">
    <location>
        <begin position="155"/>
        <end position="300"/>
    </location>
</feature>
<keyword evidence="3" id="KW-1003">Cell membrane</keyword>
<evidence type="ECO:0000259" key="8">
    <source>
        <dbReference type="Pfam" id="PF00892"/>
    </source>
</evidence>
<feature type="transmembrane region" description="Helical" evidence="7">
    <location>
        <begin position="103"/>
        <end position="122"/>
    </location>
</feature>
<evidence type="ECO:0000256" key="3">
    <source>
        <dbReference type="ARBA" id="ARBA00022475"/>
    </source>
</evidence>
<evidence type="ECO:0000313" key="10">
    <source>
        <dbReference type="Proteomes" id="UP001172737"/>
    </source>
</evidence>
<keyword evidence="4 7" id="KW-0812">Transmembrane</keyword>
<feature type="transmembrane region" description="Helical" evidence="7">
    <location>
        <begin position="261"/>
        <end position="279"/>
    </location>
</feature>
<sequence>MPARLRSPGLGAAYALTAAALFGINGSISKVVMAAGITPPQLTFMRVLATTVIAGGVLLVTDRAQFRVTRGELARLALLGVAGLAMIQWMYSVAIARLPVGVALLFEYTAVVMVAVVAFAVFKERVHRRLWLAIAGVLAGLAVVAQVWDSHLDALGVAAGLGAAVCYAFYFLAGERGVTRRPPMAIAFWASLFATAFWALLSGWWRVEPALLNGSVSLDGALSAVVVPMWVPLLWIAVLGGFAPFTLILTSLRHISATASGIIASSEVLFAFLVAWLWLGETLAPVPLAGAAVVLIAIVVAQTARTERTPTPEVPPEVP</sequence>
<feature type="transmembrane region" description="Helical" evidence="7">
    <location>
        <begin position="285"/>
        <end position="304"/>
    </location>
</feature>
<evidence type="ECO:0000256" key="6">
    <source>
        <dbReference type="ARBA" id="ARBA00023136"/>
    </source>
</evidence>
<dbReference type="Pfam" id="PF00892">
    <property type="entry name" value="EamA"/>
    <property type="match status" value="2"/>
</dbReference>
<dbReference type="InterPro" id="IPR000620">
    <property type="entry name" value="EamA_dom"/>
</dbReference>
<proteinExistence type="inferred from homology"/>
<accession>A0AAW7M398</accession>
<comment type="subcellular location">
    <subcellularLocation>
        <location evidence="1">Cell membrane</location>
        <topology evidence="1">Multi-pass membrane protein</topology>
    </subcellularLocation>
</comment>
<evidence type="ECO:0000256" key="1">
    <source>
        <dbReference type="ARBA" id="ARBA00004651"/>
    </source>
</evidence>
<evidence type="ECO:0000256" key="5">
    <source>
        <dbReference type="ARBA" id="ARBA00022989"/>
    </source>
</evidence>
<gene>
    <name evidence="9" type="ORF">QQX10_01315</name>
</gene>
<dbReference type="GO" id="GO:0005886">
    <property type="term" value="C:plasma membrane"/>
    <property type="evidence" value="ECO:0007669"/>
    <property type="project" value="UniProtKB-SubCell"/>
</dbReference>
<dbReference type="SUPFAM" id="SSF103481">
    <property type="entry name" value="Multidrug resistance efflux transporter EmrE"/>
    <property type="match status" value="2"/>
</dbReference>
<dbReference type="Gene3D" id="1.10.3730.20">
    <property type="match status" value="1"/>
</dbReference>
<feature type="transmembrane region" description="Helical" evidence="7">
    <location>
        <begin position="44"/>
        <end position="61"/>
    </location>
</feature>
<organism evidence="9 10">
    <name type="scientific">Demequina lignilytica</name>
    <dbReference type="NCBI Taxonomy" id="3051663"/>
    <lineage>
        <taxon>Bacteria</taxon>
        <taxon>Bacillati</taxon>
        <taxon>Actinomycetota</taxon>
        <taxon>Actinomycetes</taxon>
        <taxon>Micrococcales</taxon>
        <taxon>Demequinaceae</taxon>
        <taxon>Demequina</taxon>
    </lineage>
</organism>
<protein>
    <submittedName>
        <fullName evidence="9">EamA family transporter</fullName>
    </submittedName>
</protein>
<feature type="transmembrane region" description="Helical" evidence="7">
    <location>
        <begin position="154"/>
        <end position="173"/>
    </location>
</feature>
<comment type="caution">
    <text evidence="9">The sequence shown here is derived from an EMBL/GenBank/DDBJ whole genome shotgun (WGS) entry which is preliminary data.</text>
</comment>
<comment type="similarity">
    <text evidence="2">Belongs to the EamA transporter family.</text>
</comment>
<feature type="domain" description="EamA" evidence="8">
    <location>
        <begin position="10"/>
        <end position="144"/>
    </location>
</feature>
<evidence type="ECO:0000256" key="7">
    <source>
        <dbReference type="SAM" id="Phobius"/>
    </source>
</evidence>